<organism evidence="3">
    <name type="scientific">marine sediment metagenome</name>
    <dbReference type="NCBI Taxonomy" id="412755"/>
    <lineage>
        <taxon>unclassified sequences</taxon>
        <taxon>metagenomes</taxon>
        <taxon>ecological metagenomes</taxon>
    </lineage>
</organism>
<evidence type="ECO:0008006" key="4">
    <source>
        <dbReference type="Google" id="ProtNLM"/>
    </source>
</evidence>
<gene>
    <name evidence="3" type="ORF">LCGC14_0260620</name>
</gene>
<dbReference type="GO" id="GO:0071973">
    <property type="term" value="P:bacterial-type flagellum-dependent cell motility"/>
    <property type="evidence" value="ECO:0007669"/>
    <property type="project" value="InterPro"/>
</dbReference>
<accession>A0A0F9WMA3</accession>
<dbReference type="AlphaFoldDB" id="A0A0F9WMA3"/>
<evidence type="ECO:0000256" key="2">
    <source>
        <dbReference type="ARBA" id="ARBA00023143"/>
    </source>
</evidence>
<dbReference type="InterPro" id="IPR001624">
    <property type="entry name" value="FliE"/>
</dbReference>
<dbReference type="GO" id="GO:0005198">
    <property type="term" value="F:structural molecule activity"/>
    <property type="evidence" value="ECO:0007669"/>
    <property type="project" value="InterPro"/>
</dbReference>
<sequence length="103" mass="10361">MIPSIGATFPSIGTSAVGNTFTPTGPAQAAAGADFGTVLSQIASEAVNTVKTAEATSIKGINGNATTQSVVESVMAAERTLQTAVSIRDKAVSAYLELSRMAI</sequence>
<proteinExistence type="inferred from homology"/>
<evidence type="ECO:0000313" key="3">
    <source>
        <dbReference type="EMBL" id="KKN87216.1"/>
    </source>
</evidence>
<evidence type="ECO:0000256" key="1">
    <source>
        <dbReference type="ARBA" id="ARBA00004117"/>
    </source>
</evidence>
<protein>
    <recommendedName>
        <fullName evidence="4">Flagellar hook-basal body complex protein FliE</fullName>
    </recommendedName>
</protein>
<comment type="subcellular location">
    <subcellularLocation>
        <location evidence="1">Bacterial flagellum basal body</location>
    </subcellularLocation>
</comment>
<dbReference type="PANTHER" id="PTHR34653">
    <property type="match status" value="1"/>
</dbReference>
<keyword evidence="2" id="KW-0975">Bacterial flagellum</keyword>
<dbReference type="EMBL" id="LAZR01000140">
    <property type="protein sequence ID" value="KKN87216.1"/>
    <property type="molecule type" value="Genomic_DNA"/>
</dbReference>
<dbReference type="Pfam" id="PF02049">
    <property type="entry name" value="FliE"/>
    <property type="match status" value="1"/>
</dbReference>
<comment type="caution">
    <text evidence="3">The sequence shown here is derived from an EMBL/GenBank/DDBJ whole genome shotgun (WGS) entry which is preliminary data.</text>
</comment>
<reference evidence="3" key="1">
    <citation type="journal article" date="2015" name="Nature">
        <title>Complex archaea that bridge the gap between prokaryotes and eukaryotes.</title>
        <authorList>
            <person name="Spang A."/>
            <person name="Saw J.H."/>
            <person name="Jorgensen S.L."/>
            <person name="Zaremba-Niedzwiedzka K."/>
            <person name="Martijn J."/>
            <person name="Lind A.E."/>
            <person name="van Eijk R."/>
            <person name="Schleper C."/>
            <person name="Guy L."/>
            <person name="Ettema T.J."/>
        </authorList>
    </citation>
    <scope>NUCLEOTIDE SEQUENCE</scope>
</reference>
<name>A0A0F9WMA3_9ZZZZ</name>
<dbReference type="GO" id="GO:0009425">
    <property type="term" value="C:bacterial-type flagellum basal body"/>
    <property type="evidence" value="ECO:0007669"/>
    <property type="project" value="UniProtKB-SubCell"/>
</dbReference>
<dbReference type="HAMAP" id="MF_00724">
    <property type="entry name" value="FliE"/>
    <property type="match status" value="1"/>
</dbReference>
<dbReference type="PANTHER" id="PTHR34653:SF1">
    <property type="entry name" value="FLAGELLAR HOOK-BASAL BODY COMPLEX PROTEIN FLIE"/>
    <property type="match status" value="1"/>
</dbReference>
<dbReference type="GO" id="GO:0003774">
    <property type="term" value="F:cytoskeletal motor activity"/>
    <property type="evidence" value="ECO:0007669"/>
    <property type="project" value="InterPro"/>
</dbReference>